<feature type="compositionally biased region" description="Low complexity" evidence="2">
    <location>
        <begin position="117"/>
        <end position="131"/>
    </location>
</feature>
<dbReference type="RefSeq" id="WP_052403096.1">
    <property type="nucleotide sequence ID" value="NZ_CCVW01000001.1"/>
</dbReference>
<dbReference type="InterPro" id="IPR027385">
    <property type="entry name" value="Beta-barrel_OMP"/>
</dbReference>
<feature type="domain" description="SPOR" evidence="4">
    <location>
        <begin position="39"/>
        <end position="117"/>
    </location>
</feature>
<sequence>MKRLCFRVAALLLISTAAEPAFSANTRIYGLKNAQSFHSKAHGPYYIQLEYFSSKRNAYHYKEKIQAKTNHKISIETRKNHFAVVLGPLQSSAEVREVSHEISGRVTPVYKPKPKISSQPMLSSKPMPSSKVAQKETIKTTRFSPSKFLVKPTMHCSGCYLGIGVGEQWNDFDRNILVSNGSGSPRPNDVDRFSTNQKGQTQLAVSGGYRWSRDEQWLPNYSLGLQYKHIFAKNVGQTIMQYSLPEFTNYNYDWKLQSNVILANTKLNIVNYSRFSPYLTGGIGVAFNNAHGYKERALPDVTPRVSPAFSNHASNEFAFNVGAGLDYQLSDSFLLSLAYEYQDLGKVSSGNGRATWAGQNLHMSSYASNGVLLSLSYLFGEEYHGYQK</sequence>
<dbReference type="Pfam" id="PF05036">
    <property type="entry name" value="SPOR"/>
    <property type="match status" value="1"/>
</dbReference>
<accession>A0A078KTB4</accession>
<dbReference type="SUPFAM" id="SSF110997">
    <property type="entry name" value="Sporulation related repeat"/>
    <property type="match status" value="1"/>
</dbReference>
<dbReference type="EMBL" id="CCSB01000001">
    <property type="protein sequence ID" value="CDZ76306.1"/>
    <property type="molecule type" value="Genomic_DNA"/>
</dbReference>
<dbReference type="GO" id="GO:0042834">
    <property type="term" value="F:peptidoglycan binding"/>
    <property type="evidence" value="ECO:0007669"/>
    <property type="project" value="InterPro"/>
</dbReference>
<dbReference type="Gene3D" id="3.30.70.1070">
    <property type="entry name" value="Sporulation related repeat"/>
    <property type="match status" value="1"/>
</dbReference>
<evidence type="ECO:0000313" key="5">
    <source>
        <dbReference type="EMBL" id="CDZ76306.1"/>
    </source>
</evidence>
<evidence type="ECO:0000256" key="3">
    <source>
        <dbReference type="SAM" id="SignalP"/>
    </source>
</evidence>
<dbReference type="SUPFAM" id="SSF56925">
    <property type="entry name" value="OMPA-like"/>
    <property type="match status" value="1"/>
</dbReference>
<dbReference type="InterPro" id="IPR036680">
    <property type="entry name" value="SPOR-like_sf"/>
</dbReference>
<dbReference type="OrthoDB" id="5652104at2"/>
<organism evidence="5 6">
    <name type="scientific">Legionella massiliensis</name>
    <dbReference type="NCBI Taxonomy" id="1034943"/>
    <lineage>
        <taxon>Bacteria</taxon>
        <taxon>Pseudomonadati</taxon>
        <taxon>Pseudomonadota</taxon>
        <taxon>Gammaproteobacteria</taxon>
        <taxon>Legionellales</taxon>
        <taxon>Legionellaceae</taxon>
        <taxon>Legionella</taxon>
    </lineage>
</organism>
<dbReference type="InterPro" id="IPR011250">
    <property type="entry name" value="OMP/PagP_B-barrel"/>
</dbReference>
<name>A0A078KTB4_9GAMM</name>
<reference evidence="5 6" key="1">
    <citation type="submission" date="2014-06" db="EMBL/GenBank/DDBJ databases">
        <authorList>
            <person name="Urmite Genomes Urmite Genomes"/>
        </authorList>
    </citation>
    <scope>NUCLEOTIDE SEQUENCE [LARGE SCALE GENOMIC DNA]</scope>
</reference>
<evidence type="ECO:0000259" key="4">
    <source>
        <dbReference type="PROSITE" id="PS51724"/>
    </source>
</evidence>
<dbReference type="Pfam" id="PF13505">
    <property type="entry name" value="OMP_b-brl"/>
    <property type="match status" value="1"/>
</dbReference>
<dbReference type="PROSITE" id="PS51724">
    <property type="entry name" value="SPOR"/>
    <property type="match status" value="1"/>
</dbReference>
<evidence type="ECO:0000256" key="1">
    <source>
        <dbReference type="ARBA" id="ARBA00022729"/>
    </source>
</evidence>
<dbReference type="AlphaFoldDB" id="A0A078KTB4"/>
<gene>
    <name evidence="5" type="ORF">BN59_00573</name>
</gene>
<feature type="chain" id="PRO_5009744005" evidence="3">
    <location>
        <begin position="24"/>
        <end position="388"/>
    </location>
</feature>
<feature type="signal peptide" evidence="3">
    <location>
        <begin position="1"/>
        <end position="23"/>
    </location>
</feature>
<evidence type="ECO:0000256" key="2">
    <source>
        <dbReference type="SAM" id="MobiDB-lite"/>
    </source>
</evidence>
<dbReference type="Proteomes" id="UP000044071">
    <property type="component" value="Unassembled WGS sequence"/>
</dbReference>
<protein>
    <submittedName>
        <fullName evidence="5">Opacity protein antigens</fullName>
    </submittedName>
</protein>
<keyword evidence="1 3" id="KW-0732">Signal</keyword>
<dbReference type="STRING" id="1034943.BN59_00573"/>
<dbReference type="Gene3D" id="2.40.160.20">
    <property type="match status" value="1"/>
</dbReference>
<evidence type="ECO:0000313" key="6">
    <source>
        <dbReference type="Proteomes" id="UP000044071"/>
    </source>
</evidence>
<keyword evidence="6" id="KW-1185">Reference proteome</keyword>
<feature type="region of interest" description="Disordered" evidence="2">
    <location>
        <begin position="109"/>
        <end position="136"/>
    </location>
</feature>
<dbReference type="eggNOG" id="COG3637">
    <property type="taxonomic scope" value="Bacteria"/>
</dbReference>
<dbReference type="InterPro" id="IPR007730">
    <property type="entry name" value="SPOR-like_dom"/>
</dbReference>
<proteinExistence type="predicted"/>